<organism evidence="1 2">
    <name type="scientific">Vulcanimicrobium alpinum</name>
    <dbReference type="NCBI Taxonomy" id="3016050"/>
    <lineage>
        <taxon>Bacteria</taxon>
        <taxon>Bacillati</taxon>
        <taxon>Vulcanimicrobiota</taxon>
        <taxon>Vulcanimicrobiia</taxon>
        <taxon>Vulcanimicrobiales</taxon>
        <taxon>Vulcanimicrobiaceae</taxon>
        <taxon>Vulcanimicrobium</taxon>
    </lineage>
</organism>
<reference evidence="1 2" key="1">
    <citation type="journal article" date="2022" name="ISME Commun">
        <title>Vulcanimicrobium alpinus gen. nov. sp. nov., the first cultivated representative of the candidate phylum 'Eremiobacterota', is a metabolically versatile aerobic anoxygenic phototroph.</title>
        <authorList>
            <person name="Yabe S."/>
            <person name="Muto K."/>
            <person name="Abe K."/>
            <person name="Yokota A."/>
            <person name="Staudigel H."/>
            <person name="Tebo B.M."/>
        </authorList>
    </citation>
    <scope>NUCLEOTIDE SEQUENCE [LARGE SCALE GENOMIC DNA]</scope>
    <source>
        <strain evidence="1 2">WC8-2</strain>
    </source>
</reference>
<name>A0AAN2C8J6_UNVUL</name>
<proteinExistence type="predicted"/>
<protein>
    <submittedName>
        <fullName evidence="1">Uncharacterized protein</fullName>
    </submittedName>
</protein>
<dbReference type="AlphaFoldDB" id="A0AAN2C8J6"/>
<sequence>MHLTYFMLRVYNVAYQQRFDHYAKARRAMNDPDLLTLLARERNVDIAQTMSHLRGESRTGRWTACCKVGAAEVVAAWRRSFALTVAFLTGTPAG</sequence>
<dbReference type="KEGG" id="vab:WPS_03270"/>
<evidence type="ECO:0000313" key="2">
    <source>
        <dbReference type="Proteomes" id="UP001317532"/>
    </source>
</evidence>
<dbReference type="Proteomes" id="UP001317532">
    <property type="component" value="Chromosome"/>
</dbReference>
<evidence type="ECO:0000313" key="1">
    <source>
        <dbReference type="EMBL" id="BDE05051.1"/>
    </source>
</evidence>
<accession>A0AAN2C8J6</accession>
<dbReference type="EMBL" id="AP025523">
    <property type="protein sequence ID" value="BDE05051.1"/>
    <property type="molecule type" value="Genomic_DNA"/>
</dbReference>
<keyword evidence="2" id="KW-1185">Reference proteome</keyword>
<gene>
    <name evidence="1" type="ORF">WPS_03270</name>
</gene>